<protein>
    <recommendedName>
        <fullName evidence="4">Transmembrane protein</fullName>
    </recommendedName>
</protein>
<evidence type="ECO:0000313" key="2">
    <source>
        <dbReference type="EMBL" id="KDO51680.1"/>
    </source>
</evidence>
<feature type="transmembrane region" description="Helical" evidence="1">
    <location>
        <begin position="144"/>
        <end position="173"/>
    </location>
</feature>
<sequence>MEKHNELKAALGFFGVLKETFELIFSNKKIFSQITLALIVPLSLILQANILVTQLLSSKIFGNNDNMHPTFDIFQYSNLNLSELNSFKGVAFWALIKFSYFFFTLIFSFLCTSTVAFIVSCIYTGNDINVKKAFSIIPKVWKQVLFTLLISLFIVFFYDVVFGSLLVLTLGFLFNGPAIIAAVVALILFFAGSLYITITWHLAIVVSVLEENVYGIKAITKSRFLLKGKIGIAMGMLVISGVCSAVIDAIFQKFALRELLIQNVGIRVGIGVFCFLLESLLILFDLVVQTVVYYVCKSYHADSFAGEASHQQKVIYIEEQNLV</sequence>
<dbReference type="STRING" id="2711.A0A067ECU8"/>
<dbReference type="AlphaFoldDB" id="A0A067ECU8"/>
<feature type="transmembrane region" description="Helical" evidence="1">
    <location>
        <begin position="100"/>
        <end position="123"/>
    </location>
</feature>
<proteinExistence type="predicted"/>
<keyword evidence="1" id="KW-0472">Membrane</keyword>
<feature type="transmembrane region" description="Helical" evidence="1">
    <location>
        <begin position="264"/>
        <end position="288"/>
    </location>
</feature>
<organism evidence="2 3">
    <name type="scientific">Citrus sinensis</name>
    <name type="common">Sweet orange</name>
    <name type="synonym">Citrus aurantium var. sinensis</name>
    <dbReference type="NCBI Taxonomy" id="2711"/>
    <lineage>
        <taxon>Eukaryota</taxon>
        <taxon>Viridiplantae</taxon>
        <taxon>Streptophyta</taxon>
        <taxon>Embryophyta</taxon>
        <taxon>Tracheophyta</taxon>
        <taxon>Spermatophyta</taxon>
        <taxon>Magnoliopsida</taxon>
        <taxon>eudicotyledons</taxon>
        <taxon>Gunneridae</taxon>
        <taxon>Pentapetalae</taxon>
        <taxon>rosids</taxon>
        <taxon>malvids</taxon>
        <taxon>Sapindales</taxon>
        <taxon>Rutaceae</taxon>
        <taxon>Aurantioideae</taxon>
        <taxon>Citrus</taxon>
    </lineage>
</organism>
<evidence type="ECO:0008006" key="4">
    <source>
        <dbReference type="Google" id="ProtNLM"/>
    </source>
</evidence>
<gene>
    <name evidence="2" type="ORF">CISIN_1g035634mg</name>
</gene>
<dbReference type="Proteomes" id="UP000027120">
    <property type="component" value="Unassembled WGS sequence"/>
</dbReference>
<feature type="transmembrane region" description="Helical" evidence="1">
    <location>
        <begin position="34"/>
        <end position="56"/>
    </location>
</feature>
<dbReference type="PANTHER" id="PTHR33133:SF5">
    <property type="entry name" value="OS08G0107100 PROTEIN"/>
    <property type="match status" value="1"/>
</dbReference>
<keyword evidence="1" id="KW-0812">Transmembrane</keyword>
<feature type="transmembrane region" description="Helical" evidence="1">
    <location>
        <begin position="230"/>
        <end position="252"/>
    </location>
</feature>
<name>A0A067ECU8_CITSI</name>
<reference evidence="2 3" key="1">
    <citation type="submission" date="2014-04" db="EMBL/GenBank/DDBJ databases">
        <authorList>
            <consortium name="International Citrus Genome Consortium"/>
            <person name="Gmitter F."/>
            <person name="Chen C."/>
            <person name="Farmerie W."/>
            <person name="Harkins T."/>
            <person name="Desany B."/>
            <person name="Mohiuddin M."/>
            <person name="Kodira C."/>
            <person name="Borodovsky M."/>
            <person name="Lomsadze A."/>
            <person name="Burns P."/>
            <person name="Jenkins J."/>
            <person name="Prochnik S."/>
            <person name="Shu S."/>
            <person name="Chapman J."/>
            <person name="Pitluck S."/>
            <person name="Schmutz J."/>
            <person name="Rokhsar D."/>
        </authorList>
    </citation>
    <scope>NUCLEOTIDE SEQUENCE</scope>
</reference>
<evidence type="ECO:0000313" key="3">
    <source>
        <dbReference type="Proteomes" id="UP000027120"/>
    </source>
</evidence>
<evidence type="ECO:0000256" key="1">
    <source>
        <dbReference type="SAM" id="Phobius"/>
    </source>
</evidence>
<dbReference type="PANTHER" id="PTHR33133">
    <property type="entry name" value="OS08G0107100 PROTEIN-RELATED"/>
    <property type="match status" value="1"/>
</dbReference>
<feature type="transmembrane region" description="Helical" evidence="1">
    <location>
        <begin position="179"/>
        <end position="209"/>
    </location>
</feature>
<keyword evidence="3" id="KW-1185">Reference proteome</keyword>
<keyword evidence="1" id="KW-1133">Transmembrane helix</keyword>
<dbReference type="EMBL" id="KK785050">
    <property type="protein sequence ID" value="KDO51680.1"/>
    <property type="molecule type" value="Genomic_DNA"/>
</dbReference>
<accession>A0A067ECU8</accession>
<dbReference type="GO" id="GO:0016020">
    <property type="term" value="C:membrane"/>
    <property type="evidence" value="ECO:0000318"/>
    <property type="project" value="GO_Central"/>
</dbReference>